<organism evidence="1 2">
    <name type="scientific">Oryza meyeriana var. granulata</name>
    <dbReference type="NCBI Taxonomy" id="110450"/>
    <lineage>
        <taxon>Eukaryota</taxon>
        <taxon>Viridiplantae</taxon>
        <taxon>Streptophyta</taxon>
        <taxon>Embryophyta</taxon>
        <taxon>Tracheophyta</taxon>
        <taxon>Spermatophyta</taxon>
        <taxon>Magnoliopsida</taxon>
        <taxon>Liliopsida</taxon>
        <taxon>Poales</taxon>
        <taxon>Poaceae</taxon>
        <taxon>BOP clade</taxon>
        <taxon>Oryzoideae</taxon>
        <taxon>Oryzeae</taxon>
        <taxon>Oryzinae</taxon>
        <taxon>Oryza</taxon>
        <taxon>Oryza meyeriana</taxon>
    </lineage>
</organism>
<keyword evidence="2" id="KW-1185">Reference proteome</keyword>
<dbReference type="Proteomes" id="UP000479710">
    <property type="component" value="Unassembled WGS sequence"/>
</dbReference>
<gene>
    <name evidence="1" type="ORF">E2562_013261</name>
</gene>
<name>A0A6G1D393_9ORYZ</name>
<sequence length="83" mass="8646">MAVSTGERSVEGGVKEHAAAIGVEKCSAAVGSRSSPRRVKELAEKVGIGELAEEGRVKERAATVSIEEFAMSIGVVVEEDMAD</sequence>
<dbReference type="EMBL" id="SPHZ02000007">
    <property type="protein sequence ID" value="KAF0906869.1"/>
    <property type="molecule type" value="Genomic_DNA"/>
</dbReference>
<proteinExistence type="predicted"/>
<comment type="caution">
    <text evidence="1">The sequence shown here is derived from an EMBL/GenBank/DDBJ whole genome shotgun (WGS) entry which is preliminary data.</text>
</comment>
<dbReference type="AlphaFoldDB" id="A0A6G1D393"/>
<evidence type="ECO:0000313" key="2">
    <source>
        <dbReference type="Proteomes" id="UP000479710"/>
    </source>
</evidence>
<accession>A0A6G1D393</accession>
<protein>
    <submittedName>
        <fullName evidence="1">Uncharacterized protein</fullName>
    </submittedName>
</protein>
<reference evidence="1 2" key="1">
    <citation type="submission" date="2019-11" db="EMBL/GenBank/DDBJ databases">
        <title>Whole genome sequence of Oryza granulata.</title>
        <authorList>
            <person name="Li W."/>
        </authorList>
    </citation>
    <scope>NUCLEOTIDE SEQUENCE [LARGE SCALE GENOMIC DNA]</scope>
    <source>
        <strain evidence="2">cv. Menghai</strain>
        <tissue evidence="1">Leaf</tissue>
    </source>
</reference>
<evidence type="ECO:0000313" key="1">
    <source>
        <dbReference type="EMBL" id="KAF0906869.1"/>
    </source>
</evidence>